<organism evidence="1 2">
    <name type="scientific">Sporolactobacillus shoreicorticis</name>
    <dbReference type="NCBI Taxonomy" id="1923877"/>
    <lineage>
        <taxon>Bacteria</taxon>
        <taxon>Bacillati</taxon>
        <taxon>Bacillota</taxon>
        <taxon>Bacilli</taxon>
        <taxon>Bacillales</taxon>
        <taxon>Sporolactobacillaceae</taxon>
        <taxon>Sporolactobacillus</taxon>
    </lineage>
</organism>
<dbReference type="RefSeq" id="WP_381531675.1">
    <property type="nucleotide sequence ID" value="NZ_JBHUMQ010000018.1"/>
</dbReference>
<keyword evidence="2" id="KW-1185">Reference proteome</keyword>
<comment type="caution">
    <text evidence="1">The sequence shown here is derived from an EMBL/GenBank/DDBJ whole genome shotgun (WGS) entry which is preliminary data.</text>
</comment>
<gene>
    <name evidence="1" type="ORF">ACFSUE_08310</name>
</gene>
<protein>
    <submittedName>
        <fullName evidence="1">Uncharacterized protein</fullName>
    </submittedName>
</protein>
<evidence type="ECO:0000313" key="1">
    <source>
        <dbReference type="EMBL" id="MFD2693627.1"/>
    </source>
</evidence>
<dbReference type="Proteomes" id="UP001597399">
    <property type="component" value="Unassembled WGS sequence"/>
</dbReference>
<sequence length="110" mass="12182">MSTRYHLNLSAIRITDLSEYRASARYSGFINRGPPGHSLTANDADRYGCSEAIVQLGILLLSPVTKLSAENPAAYFFSSSHNVVNRNSIDSSMGRCKVSFKFEIRSFESI</sequence>
<name>A0ABW5S250_9BACL</name>
<accession>A0ABW5S250</accession>
<reference evidence="2" key="1">
    <citation type="journal article" date="2019" name="Int. J. Syst. Evol. Microbiol.">
        <title>The Global Catalogue of Microorganisms (GCM) 10K type strain sequencing project: providing services to taxonomists for standard genome sequencing and annotation.</title>
        <authorList>
            <consortium name="The Broad Institute Genomics Platform"/>
            <consortium name="The Broad Institute Genome Sequencing Center for Infectious Disease"/>
            <person name="Wu L."/>
            <person name="Ma J."/>
        </authorList>
    </citation>
    <scope>NUCLEOTIDE SEQUENCE [LARGE SCALE GENOMIC DNA]</scope>
    <source>
        <strain evidence="2">TISTR 2466</strain>
    </source>
</reference>
<dbReference type="EMBL" id="JBHUMQ010000018">
    <property type="protein sequence ID" value="MFD2693627.1"/>
    <property type="molecule type" value="Genomic_DNA"/>
</dbReference>
<evidence type="ECO:0000313" key="2">
    <source>
        <dbReference type="Proteomes" id="UP001597399"/>
    </source>
</evidence>
<proteinExistence type="predicted"/>